<dbReference type="GeneID" id="123182791"/>
<dbReference type="RefSeq" id="XP_044451389.1">
    <property type="nucleotide sequence ID" value="XM_044595454.1"/>
</dbReference>
<dbReference type="Gramene" id="TraesPARA_EIv1.0_0310260.1">
    <property type="protein sequence ID" value="TraesPARA_EIv1.0_0310260.1.CDS1"/>
    <property type="gene ID" value="TraesPARA_EIv1.0_0310260"/>
</dbReference>
<reference evidence="3" key="1">
    <citation type="submission" date="2018-08" db="EMBL/GenBank/DDBJ databases">
        <authorList>
            <person name="Rossello M."/>
        </authorList>
    </citation>
    <scope>NUCLEOTIDE SEQUENCE [LARGE SCALE GENOMIC DNA]</scope>
    <source>
        <strain evidence="3">cv. Chinese Spring</strain>
    </source>
</reference>
<proteinExistence type="predicted"/>
<dbReference type="InterPro" id="IPR032675">
    <property type="entry name" value="LRR_dom_sf"/>
</dbReference>
<dbReference type="SUPFAM" id="SSF81383">
    <property type="entry name" value="F-box domain"/>
    <property type="match status" value="1"/>
</dbReference>
<evidence type="ECO:0000256" key="1">
    <source>
        <dbReference type="SAM" id="MobiDB-lite"/>
    </source>
</evidence>
<dbReference type="InterPro" id="IPR036047">
    <property type="entry name" value="F-box-like_dom_sf"/>
</dbReference>
<dbReference type="Gramene" id="TraesNOR1D03G00556010.2">
    <property type="protein sequence ID" value="TraesNOR1D03G00556010.2.CDS1"/>
    <property type="gene ID" value="TraesNOR1D03G00556010"/>
</dbReference>
<dbReference type="Gramene" id="TraesMAC1D03G00547390.1">
    <property type="protein sequence ID" value="TraesMAC1D03G00547390.1.CDS1"/>
    <property type="gene ID" value="TraesMAC1D03G00547390"/>
</dbReference>
<dbReference type="PANTHER" id="PTHR35545:SF20">
    <property type="entry name" value="OS05G0536800 PROTEIN"/>
    <property type="match status" value="1"/>
</dbReference>
<dbReference type="STRING" id="4565.A0A3B6A189"/>
<accession>A0A3B6A189</accession>
<dbReference type="Gramene" id="TraesSYM1D03G00554960.1">
    <property type="protein sequence ID" value="TraesSYM1D03G00554960.1.CDS1"/>
    <property type="gene ID" value="TraesSYM1D03G00554960"/>
</dbReference>
<dbReference type="Gramene" id="TraesROB_scaffold_018104_01G000100.1">
    <property type="protein sequence ID" value="TraesROB_scaffold_018104_01G000100.1"/>
    <property type="gene ID" value="TraesROB_scaffold_018104_01G000100"/>
</dbReference>
<dbReference type="Gramene" id="TraesSTA1D03G00546550.2">
    <property type="protein sequence ID" value="TraesSTA1D03G00546550.2.CDS1"/>
    <property type="gene ID" value="TraesSTA1D03G00546550"/>
</dbReference>
<dbReference type="Proteomes" id="UP000019116">
    <property type="component" value="Chromosome 1D"/>
</dbReference>
<dbReference type="Gramene" id="TraesCS1D03G0847400.1">
    <property type="protein sequence ID" value="TraesCS1D03G0847400.1.CDS1"/>
    <property type="gene ID" value="TraesCS1D03G0847400"/>
</dbReference>
<dbReference type="Gramene" id="TraesCAD_scaffold_047466_01G000100.1">
    <property type="protein sequence ID" value="TraesCAD_scaffold_047466_01G000100.1"/>
    <property type="gene ID" value="TraesCAD_scaffold_047466_01G000100"/>
</dbReference>
<reference evidence="3" key="2">
    <citation type="submission" date="2018-10" db="UniProtKB">
        <authorList>
            <consortium name="EnsemblPlants"/>
        </authorList>
    </citation>
    <scope>IDENTIFICATION</scope>
</reference>
<sequence length="549" mass="62765">MRTRVSSRSRGPPPRACTASTHRRPAEASFTVARRRRADRLLRRQPRKQADPGEDRVSALPDDLLLLVLRRLDTRAALGAGLLSKRWAGLPRELPALDLRVSDVLPPRYRRWLLRYRDIFSSGTFVMYRHRLAHHEFVPGMTRYERRAMRAFTSSVEGLLAARARRRVSSLRVEFFITRNTGCINRLISQAMDAWGVDDLEVIARPTFLQQTVHAFPGHGLCSSPRLSRLQNLKLGVCVIPHLLHEYHALTRLVLQDVAESPPAAYEGVFDACPQLQVVHLNSCLCGGRDMVMVVDAPSSQIREFVVDKCEIGSIWLRDLPNLERLASLGTHLFFESTAFPCLRQWSLARRHGVSLDGFRQHFRQHLELDLFLEHTPDITDLIIRFTGPDRWIVPSISPSVLLPNLRRLLVADVPSSWDVSWPRLLFETAPSLESFHIHIASCMEEPSPSEEIPWCPTKFRQHRLKEFVMAGFEATERQIYLVKFVMAVCTALRHVSMFKNGHARDKGHWEWEMVTQQHSWTEEEKDDTLKQIMGTASSTAAPVQLVLG</sequence>
<organism evidence="3">
    <name type="scientific">Triticum aestivum</name>
    <name type="common">Wheat</name>
    <dbReference type="NCBI Taxonomy" id="4565"/>
    <lineage>
        <taxon>Eukaryota</taxon>
        <taxon>Viridiplantae</taxon>
        <taxon>Streptophyta</taxon>
        <taxon>Embryophyta</taxon>
        <taxon>Tracheophyta</taxon>
        <taxon>Spermatophyta</taxon>
        <taxon>Magnoliopsida</taxon>
        <taxon>Liliopsida</taxon>
        <taxon>Poales</taxon>
        <taxon>Poaceae</taxon>
        <taxon>BOP clade</taxon>
        <taxon>Pooideae</taxon>
        <taxon>Triticodae</taxon>
        <taxon>Triticeae</taxon>
        <taxon>Triticinae</taxon>
        <taxon>Triticum</taxon>
    </lineage>
</organism>
<dbReference type="Gramene" id="TraesWEE_scaffold_074007_01G000100.1">
    <property type="protein sequence ID" value="TraesWEE_scaffold_074007_01G000100.1"/>
    <property type="gene ID" value="TraesWEE_scaffold_074007_01G000100"/>
</dbReference>
<dbReference type="Gramene" id="TraesSTA1D03G00546550.1">
    <property type="protein sequence ID" value="TraesSTA1D03G00546550.1.CDS1"/>
    <property type="gene ID" value="TraesSTA1D03G00546550"/>
</dbReference>
<dbReference type="PANTHER" id="PTHR35545">
    <property type="entry name" value="F-BOX DOMAIN-CONTAINING PROTEIN"/>
    <property type="match status" value="1"/>
</dbReference>
<evidence type="ECO:0000259" key="2">
    <source>
        <dbReference type="Pfam" id="PF00646"/>
    </source>
</evidence>
<name>A0A3B6A189_WHEAT</name>
<dbReference type="Gramene" id="TraesARI1D03G00554250.1">
    <property type="protein sequence ID" value="TraesARI1D03G00554250.1.CDS1"/>
    <property type="gene ID" value="TraesARI1D03G00554250"/>
</dbReference>
<dbReference type="Gramene" id="TraesLDM1D03G00550270.1">
    <property type="protein sequence ID" value="TraesLDM1D03G00550270.1.CDS1"/>
    <property type="gene ID" value="TraesLDM1D03G00550270"/>
</dbReference>
<dbReference type="Gene3D" id="3.80.10.10">
    <property type="entry name" value="Ribonuclease Inhibitor"/>
    <property type="match status" value="1"/>
</dbReference>
<keyword evidence="4" id="KW-1185">Reference proteome</keyword>
<feature type="domain" description="F-box" evidence="2">
    <location>
        <begin position="58"/>
        <end position="88"/>
    </location>
</feature>
<dbReference type="EnsemblPlants" id="TraesCS1D02G361100.1">
    <property type="protein sequence ID" value="TraesCS1D02G361100.1.cds1"/>
    <property type="gene ID" value="TraesCS1D02G361100"/>
</dbReference>
<dbReference type="SUPFAM" id="SSF52047">
    <property type="entry name" value="RNI-like"/>
    <property type="match status" value="1"/>
</dbReference>
<dbReference type="AlphaFoldDB" id="A0A3B6A189"/>
<dbReference type="Gramene" id="TraesJUL1D03G00550910.1">
    <property type="protein sequence ID" value="TraesJUL1D03G00550910.1.CDS1"/>
    <property type="gene ID" value="TraesJUL1D03G00550910"/>
</dbReference>
<dbReference type="Gramene" id="TraesJAG1D03G00547310.1">
    <property type="protein sequence ID" value="TraesJAG1D03G00547310.1.CDS1"/>
    <property type="gene ID" value="TraesJAG1D03G00547310"/>
</dbReference>
<dbReference type="OrthoDB" id="621581at2759"/>
<dbReference type="InterPro" id="IPR001810">
    <property type="entry name" value="F-box_dom"/>
</dbReference>
<gene>
    <name evidence="3" type="primary">LOC123182791</name>
</gene>
<dbReference type="Gramene" id="TraesCLE_scaffold_031874_01G000100.1">
    <property type="protein sequence ID" value="TraesCLE_scaffold_031874_01G000100.1"/>
    <property type="gene ID" value="TraesCLE_scaffold_031874_01G000100"/>
</dbReference>
<dbReference type="RefSeq" id="XP_044451388.1">
    <property type="nucleotide sequence ID" value="XM_044595453.1"/>
</dbReference>
<feature type="region of interest" description="Disordered" evidence="1">
    <location>
        <begin position="1"/>
        <end position="30"/>
    </location>
</feature>
<dbReference type="Gramene" id="TraesMAC1D03G00547390.2">
    <property type="protein sequence ID" value="TraesMAC1D03G00547390.2.CDS1"/>
    <property type="gene ID" value="TraesMAC1D03G00547390"/>
</dbReference>
<protein>
    <recommendedName>
        <fullName evidence="2">F-box domain-containing protein</fullName>
    </recommendedName>
</protein>
<dbReference type="Gramene" id="TraesLAC1D03G00551710.1">
    <property type="protein sequence ID" value="TraesLAC1D03G00551710.1.CDS1"/>
    <property type="gene ID" value="TraesLAC1D03G00551710"/>
</dbReference>
<dbReference type="Gramene" id="TraesNOR1D03G00556010.1">
    <property type="protein sequence ID" value="TraesNOR1D03G00556010.1.CDS1"/>
    <property type="gene ID" value="TraesNOR1D03G00556010"/>
</dbReference>
<dbReference type="Gramene" id="TraesCS1D02G361100.1">
    <property type="protein sequence ID" value="TraesCS1D02G361100.1.cds1"/>
    <property type="gene ID" value="TraesCS1D02G361100"/>
</dbReference>
<dbReference type="Pfam" id="PF00646">
    <property type="entry name" value="F-box"/>
    <property type="match status" value="1"/>
</dbReference>
<evidence type="ECO:0000313" key="4">
    <source>
        <dbReference type="Proteomes" id="UP000019116"/>
    </source>
</evidence>
<evidence type="ECO:0000313" key="3">
    <source>
        <dbReference type="EnsemblPlants" id="TraesCS1D02G361100.1.cds1"/>
    </source>
</evidence>